<reference evidence="3 6" key="1">
    <citation type="submission" date="2017-02" db="EMBL/GenBank/DDBJ databases">
        <title>Prevalence of linear plasmids in Cutibacterium acnes isolates obtained from cancerous prostatic tissue.</title>
        <authorList>
            <person name="Davidsson S."/>
            <person name="Bruggemann H."/>
        </authorList>
    </citation>
    <scope>NUCLEOTIDE SEQUENCE [LARGE SCALE GENOMIC DNA]</scope>
    <source>
        <strain evidence="3 6">11-78</strain>
        <plasmid evidence="3 6">p11_78</plasmid>
    </source>
</reference>
<evidence type="ECO:0000256" key="1">
    <source>
        <dbReference type="SAM" id="Phobius"/>
    </source>
</evidence>
<gene>
    <name evidence="4" type="ORF">APS60_12605</name>
    <name evidence="3" type="ORF">B1B09_12735</name>
</gene>
<evidence type="ECO:0000259" key="2">
    <source>
        <dbReference type="Pfam" id="PF07811"/>
    </source>
</evidence>
<geneLocation type="plasmid" evidence="3 6">
    <name>p11_78</name>
</geneLocation>
<protein>
    <submittedName>
        <fullName evidence="4">ATP/GTP-binding protein</fullName>
    </submittedName>
</protein>
<keyword evidence="1" id="KW-1133">Transmembrane helix</keyword>
<dbReference type="Proteomes" id="UP000226191">
    <property type="component" value="Plasmid p11_78"/>
</dbReference>
<evidence type="ECO:0000313" key="3">
    <source>
        <dbReference type="EMBL" id="PGF31224.1"/>
    </source>
</evidence>
<accession>A0A2B7I260</accession>
<dbReference type="Proteomes" id="UP000223982">
    <property type="component" value="Plasmid p09_09"/>
</dbReference>
<sequence length="137" mass="13633">MRRSERGGASLSVEVLMWAPIALVIIGFVVGIGRMSMAQDAVSGAAGAAARAASLERDGQSAQSAAQQAASANLSSGGLACAPSVSVDTSVFARPAGQAGTVHATVTCVTSLGLGFGSRTVHATGSAPVDTYRERRG</sequence>
<dbReference type="EMBL" id="MVCE01000015">
    <property type="protein sequence ID" value="PGF31224.1"/>
    <property type="molecule type" value="Genomic_DNA"/>
</dbReference>
<dbReference type="Pfam" id="PF07811">
    <property type="entry name" value="TadE"/>
    <property type="match status" value="1"/>
</dbReference>
<evidence type="ECO:0000313" key="5">
    <source>
        <dbReference type="Proteomes" id="UP000223982"/>
    </source>
</evidence>
<feature type="transmembrane region" description="Helical" evidence="1">
    <location>
        <begin position="15"/>
        <end position="33"/>
    </location>
</feature>
<evidence type="ECO:0000313" key="6">
    <source>
        <dbReference type="Proteomes" id="UP000226191"/>
    </source>
</evidence>
<organism evidence="4 5">
    <name type="scientific">Cutibacterium acnes</name>
    <name type="common">Propionibacterium acnes</name>
    <dbReference type="NCBI Taxonomy" id="1747"/>
    <lineage>
        <taxon>Bacteria</taxon>
        <taxon>Bacillati</taxon>
        <taxon>Actinomycetota</taxon>
        <taxon>Actinomycetes</taxon>
        <taxon>Propionibacteriales</taxon>
        <taxon>Propionibacteriaceae</taxon>
        <taxon>Cutibacterium</taxon>
    </lineage>
</organism>
<keyword evidence="1" id="KW-0472">Membrane</keyword>
<geneLocation type="plasmid" evidence="4 5">
    <name>p09_09</name>
</geneLocation>
<proteinExistence type="predicted"/>
<evidence type="ECO:0000313" key="4">
    <source>
        <dbReference type="EMBL" id="PHJ26176.1"/>
    </source>
</evidence>
<reference evidence="4 5" key="2">
    <citation type="submission" date="2017-02" db="EMBL/GenBank/DDBJ databases">
        <title>Prevalence of linear plasmids in Propionibacterium acnes isolates obtained from cancerous prostatic tissue.</title>
        <authorList>
            <person name="Davidsson S."/>
            <person name="Bruggemann H."/>
        </authorList>
    </citation>
    <scope>NUCLEOTIDE SEQUENCE [LARGE SCALE GENOMIC DNA]</scope>
    <source>
        <strain evidence="4 5">09-9</strain>
        <plasmid evidence="4 5">p09_09</plasmid>
    </source>
</reference>
<dbReference type="InterPro" id="IPR012495">
    <property type="entry name" value="TadE-like_dom"/>
</dbReference>
<dbReference type="AlphaFoldDB" id="A0A2B7I260"/>
<name>A0A2B7I260_CUTAC</name>
<comment type="caution">
    <text evidence="4">The sequence shown here is derived from an EMBL/GenBank/DDBJ whole genome shotgun (WGS) entry which is preliminary data.</text>
</comment>
<feature type="domain" description="TadE-like" evidence="2">
    <location>
        <begin position="11"/>
        <end position="51"/>
    </location>
</feature>
<keyword evidence="1" id="KW-0812">Transmembrane</keyword>
<keyword evidence="4" id="KW-0614">Plasmid</keyword>
<dbReference type="EMBL" id="LKVB01000016">
    <property type="protein sequence ID" value="PHJ26176.1"/>
    <property type="molecule type" value="Genomic_DNA"/>
</dbReference>